<proteinExistence type="inferred from homology"/>
<dbReference type="PIRSF" id="PIRSF004681">
    <property type="entry name" value="UCP004681"/>
    <property type="match status" value="1"/>
</dbReference>
<dbReference type="RefSeq" id="XP_062718171.1">
    <property type="nucleotide sequence ID" value="XM_062865202.1"/>
</dbReference>
<accession>A0AAJ0GLX5</accession>
<dbReference type="GeneID" id="87884031"/>
<dbReference type="InterPro" id="IPR001602">
    <property type="entry name" value="UPF0047_YjbQ-like"/>
</dbReference>
<dbReference type="NCBIfam" id="TIGR00149">
    <property type="entry name" value="TIGR00149_YjbQ"/>
    <property type="match status" value="1"/>
</dbReference>
<dbReference type="Proteomes" id="UP001273166">
    <property type="component" value="Unassembled WGS sequence"/>
</dbReference>
<dbReference type="Pfam" id="PF01894">
    <property type="entry name" value="YjbQ"/>
    <property type="match status" value="1"/>
</dbReference>
<keyword evidence="3" id="KW-1185">Reference proteome</keyword>
<evidence type="ECO:0000256" key="1">
    <source>
        <dbReference type="ARBA" id="ARBA00005534"/>
    </source>
</evidence>
<dbReference type="PROSITE" id="PS01314">
    <property type="entry name" value="UPF0047"/>
    <property type="match status" value="1"/>
</dbReference>
<gene>
    <name evidence="2" type="ORF">B0T15DRAFT_403376</name>
</gene>
<dbReference type="PANTHER" id="PTHR30615">
    <property type="entry name" value="UNCHARACTERIZED PROTEIN YJBQ-RELATED"/>
    <property type="match status" value="1"/>
</dbReference>
<dbReference type="PANTHER" id="PTHR30615:SF8">
    <property type="entry name" value="UPF0047 PROTEIN C4A8.02C"/>
    <property type="match status" value="1"/>
</dbReference>
<evidence type="ECO:0000313" key="3">
    <source>
        <dbReference type="Proteomes" id="UP001273166"/>
    </source>
</evidence>
<dbReference type="InterPro" id="IPR035917">
    <property type="entry name" value="YjbQ-like_sf"/>
</dbReference>
<dbReference type="SUPFAM" id="SSF111038">
    <property type="entry name" value="YjbQ-like"/>
    <property type="match status" value="1"/>
</dbReference>
<comment type="similarity">
    <text evidence="1">Belongs to the UPF0047 family.</text>
</comment>
<reference evidence="2" key="2">
    <citation type="submission" date="2023-06" db="EMBL/GenBank/DDBJ databases">
        <authorList>
            <consortium name="Lawrence Berkeley National Laboratory"/>
            <person name="Mondo S.J."/>
            <person name="Hensen N."/>
            <person name="Bonometti L."/>
            <person name="Westerberg I."/>
            <person name="Brannstrom I.O."/>
            <person name="Guillou S."/>
            <person name="Cros-Aarteil S."/>
            <person name="Calhoun S."/>
            <person name="Haridas S."/>
            <person name="Kuo A."/>
            <person name="Pangilinan J."/>
            <person name="Riley R."/>
            <person name="Labutti K."/>
            <person name="Andreopoulos B."/>
            <person name="Lipzen A."/>
            <person name="Chen C."/>
            <person name="Yanf M."/>
            <person name="Daum C."/>
            <person name="Ng V."/>
            <person name="Clum A."/>
            <person name="Steindorff A."/>
            <person name="Ohm R."/>
            <person name="Martin F."/>
            <person name="Silar P."/>
            <person name="Natvig D."/>
            <person name="Lalanne C."/>
            <person name="Gautier V."/>
            <person name="Ament-Velasquez S.L."/>
            <person name="Kruys A."/>
            <person name="Hutchinson M.I."/>
            <person name="Powell A.J."/>
            <person name="Barry K."/>
            <person name="Miller A.N."/>
            <person name="Grigoriev I.V."/>
            <person name="Debuchy R."/>
            <person name="Gladieux P."/>
            <person name="Thoren M.H."/>
            <person name="Johannesson H."/>
        </authorList>
    </citation>
    <scope>NUCLEOTIDE SEQUENCE</scope>
    <source>
        <strain evidence="2">CBS 333.67</strain>
    </source>
</reference>
<dbReference type="EMBL" id="JAUDZG010000007">
    <property type="protein sequence ID" value="KAK3302391.1"/>
    <property type="molecule type" value="Genomic_DNA"/>
</dbReference>
<evidence type="ECO:0000313" key="2">
    <source>
        <dbReference type="EMBL" id="KAK3302391.1"/>
    </source>
</evidence>
<name>A0AAJ0GLX5_9PEZI</name>
<dbReference type="Gene3D" id="2.60.120.460">
    <property type="entry name" value="YjbQ-like"/>
    <property type="match status" value="1"/>
</dbReference>
<reference evidence="2" key="1">
    <citation type="journal article" date="2023" name="Mol. Phylogenet. Evol.">
        <title>Genome-scale phylogeny and comparative genomics of the fungal order Sordariales.</title>
        <authorList>
            <person name="Hensen N."/>
            <person name="Bonometti L."/>
            <person name="Westerberg I."/>
            <person name="Brannstrom I.O."/>
            <person name="Guillou S."/>
            <person name="Cros-Aarteil S."/>
            <person name="Calhoun S."/>
            <person name="Haridas S."/>
            <person name="Kuo A."/>
            <person name="Mondo S."/>
            <person name="Pangilinan J."/>
            <person name="Riley R."/>
            <person name="LaButti K."/>
            <person name="Andreopoulos B."/>
            <person name="Lipzen A."/>
            <person name="Chen C."/>
            <person name="Yan M."/>
            <person name="Daum C."/>
            <person name="Ng V."/>
            <person name="Clum A."/>
            <person name="Steindorff A."/>
            <person name="Ohm R.A."/>
            <person name="Martin F."/>
            <person name="Silar P."/>
            <person name="Natvig D.O."/>
            <person name="Lalanne C."/>
            <person name="Gautier V."/>
            <person name="Ament-Velasquez S.L."/>
            <person name="Kruys A."/>
            <person name="Hutchinson M.I."/>
            <person name="Powell A.J."/>
            <person name="Barry K."/>
            <person name="Miller A.N."/>
            <person name="Grigoriev I.V."/>
            <person name="Debuchy R."/>
            <person name="Gladieux P."/>
            <person name="Hiltunen Thoren M."/>
            <person name="Johannesson H."/>
        </authorList>
    </citation>
    <scope>NUCLEOTIDE SEQUENCE</scope>
    <source>
        <strain evidence="2">CBS 333.67</strain>
    </source>
</reference>
<protein>
    <submittedName>
        <fullName evidence="2">Uncharacterized protein</fullName>
    </submittedName>
</protein>
<organism evidence="2 3">
    <name type="scientific">Chaetomium strumarium</name>
    <dbReference type="NCBI Taxonomy" id="1170767"/>
    <lineage>
        <taxon>Eukaryota</taxon>
        <taxon>Fungi</taxon>
        <taxon>Dikarya</taxon>
        <taxon>Ascomycota</taxon>
        <taxon>Pezizomycotina</taxon>
        <taxon>Sordariomycetes</taxon>
        <taxon>Sordariomycetidae</taxon>
        <taxon>Sordariales</taxon>
        <taxon>Chaetomiaceae</taxon>
        <taxon>Chaetomium</taxon>
    </lineage>
</organism>
<sequence>MWFQKQFTLPARSRGSYLITDTVLKELPEIKSYKVGLLNLFVQHTSCALSLNENWDEDVRADMSDTLDRIVPEAGPNGEALYRHDAEGPDDLPAHVKSALIGASVTIPIKDGKLATGTWQGIWYLEFRAMKHQRKIVATIQGEKA</sequence>
<dbReference type="AlphaFoldDB" id="A0AAJ0GLX5"/>
<comment type="caution">
    <text evidence="2">The sequence shown here is derived from an EMBL/GenBank/DDBJ whole genome shotgun (WGS) entry which is preliminary data.</text>
</comment>